<evidence type="ECO:0000313" key="2">
    <source>
        <dbReference type="EMBL" id="VAV98861.1"/>
    </source>
</evidence>
<dbReference type="AlphaFoldDB" id="A0A3B0S7H4"/>
<reference evidence="2" key="1">
    <citation type="submission" date="2018-06" db="EMBL/GenBank/DDBJ databases">
        <authorList>
            <person name="Zhirakovskaya E."/>
        </authorList>
    </citation>
    <scope>NUCLEOTIDE SEQUENCE</scope>
</reference>
<evidence type="ECO:0000259" key="1">
    <source>
        <dbReference type="PROSITE" id="PS51123"/>
    </source>
</evidence>
<dbReference type="CDD" id="cd07185">
    <property type="entry name" value="OmpA_C-like"/>
    <property type="match status" value="1"/>
</dbReference>
<dbReference type="SUPFAM" id="SSF103088">
    <property type="entry name" value="OmpA-like"/>
    <property type="match status" value="1"/>
</dbReference>
<sequence length="739" mass="85378">MAFQKFHNKLKIVLLSFLIATSFVPGAAAQSAKDLIRQVVITQVLADRTPVRALSNDQLLWQRKKLAKFVRRKKGSAQLLRNAAAKLRMVEVEMRNRNIAIPGKPAIVAAPKNNPNRGPQNQAALRVLADERSSASLSRPQLRQRINRLRNIIANRQVRPALLKVARNMRASDAAELRRRNGVIDPPQLFAVLKDRRPSVSLPTPQLRQRIRRLSQVIAASGNRPRQRSRARNMHAADIKELKNRSRVASPAQNVPALNQILSDRRVSRSLSNRQLERRIGRLENLLERQSMSKRNRKTLKRIHTRDVAELNRRRAIVQPPRNAPAVIAALRDKRTSQSLSSRELKRRISRLAKLIDTQRLNKRQKRTLATVRARDVAELNRRRAVVQQPPARTYPVLRDRRPAARLSIPELRDRVAALRNTLRQDNLPRPVRKQLTRKLISDRTVLRRRVAEQRARQAGERFQPVEPNPPQVKLSDQARRLLTDYRSSRALNKRQLNTRIRAARNVLKFVALRPFQRAQLRDMLKLDRAEKSRRLIAARDRRQAKLDRLRARGQLRIEINPGFARQPNRNGGHRGDLAAAEADEGQIQRQFLEPAPQNFERRYSREEIVRRPDLTRRFAGIDVDTVNFGFNEYWIREEEVDELERMAVTIERILAARPYEVFQIEGHTDAVGSDAYNLKLSRQRAEAVKNALTKFFIIPSRALVTVGLGERYLKIPTLDAESENRRVTIRRITPIVRR</sequence>
<feature type="domain" description="OmpA-like" evidence="1">
    <location>
        <begin position="616"/>
        <end position="739"/>
    </location>
</feature>
<dbReference type="EMBL" id="UOEC01000156">
    <property type="protein sequence ID" value="VAV98861.1"/>
    <property type="molecule type" value="Genomic_DNA"/>
</dbReference>
<dbReference type="Pfam" id="PF00691">
    <property type="entry name" value="OmpA"/>
    <property type="match status" value="1"/>
</dbReference>
<protein>
    <recommendedName>
        <fullName evidence="1">OmpA-like domain-containing protein</fullName>
    </recommendedName>
</protein>
<gene>
    <name evidence="2" type="ORF">MNBD_ALPHA08-1336</name>
</gene>
<name>A0A3B0S7H4_9ZZZZ</name>
<dbReference type="InterPro" id="IPR036737">
    <property type="entry name" value="OmpA-like_sf"/>
</dbReference>
<dbReference type="Gene3D" id="3.30.1330.60">
    <property type="entry name" value="OmpA-like domain"/>
    <property type="match status" value="1"/>
</dbReference>
<proteinExistence type="predicted"/>
<dbReference type="PROSITE" id="PS51123">
    <property type="entry name" value="OMPA_2"/>
    <property type="match status" value="1"/>
</dbReference>
<organism evidence="2">
    <name type="scientific">hydrothermal vent metagenome</name>
    <dbReference type="NCBI Taxonomy" id="652676"/>
    <lineage>
        <taxon>unclassified sequences</taxon>
        <taxon>metagenomes</taxon>
        <taxon>ecological metagenomes</taxon>
    </lineage>
</organism>
<accession>A0A3B0S7H4</accession>
<dbReference type="InterPro" id="IPR050330">
    <property type="entry name" value="Bact_OuterMem_StrucFunc"/>
</dbReference>
<dbReference type="PANTHER" id="PTHR30329:SF21">
    <property type="entry name" value="LIPOPROTEIN YIAD-RELATED"/>
    <property type="match status" value="1"/>
</dbReference>
<dbReference type="InterPro" id="IPR006665">
    <property type="entry name" value="OmpA-like"/>
</dbReference>
<dbReference type="PANTHER" id="PTHR30329">
    <property type="entry name" value="STATOR ELEMENT OF FLAGELLAR MOTOR COMPLEX"/>
    <property type="match status" value="1"/>
</dbReference>